<dbReference type="Proteomes" id="UP000789901">
    <property type="component" value="Unassembled WGS sequence"/>
</dbReference>
<proteinExistence type="predicted"/>
<evidence type="ECO:0000313" key="1">
    <source>
        <dbReference type="EMBL" id="CAG8821949.1"/>
    </source>
</evidence>
<keyword evidence="2" id="KW-1185">Reference proteome</keyword>
<reference evidence="1 2" key="1">
    <citation type="submission" date="2021-06" db="EMBL/GenBank/DDBJ databases">
        <authorList>
            <person name="Kallberg Y."/>
            <person name="Tangrot J."/>
            <person name="Rosling A."/>
        </authorList>
    </citation>
    <scope>NUCLEOTIDE SEQUENCE [LARGE SCALE GENOMIC DNA]</scope>
    <source>
        <strain evidence="1 2">120-4 pot B 10/14</strain>
    </source>
</reference>
<feature type="non-terminal residue" evidence="1">
    <location>
        <position position="89"/>
    </location>
</feature>
<protein>
    <submittedName>
        <fullName evidence="1">19750_t:CDS:1</fullName>
    </submittedName>
</protein>
<name>A0ABN7W947_GIGMA</name>
<sequence>MSPFGNACNNRTSFFNTSLSNTTSGELLGVCHLDLSGEINWQNYSYWHYTSSGTTVTTFKVSEAYVPHMAMFFFASCSYRRLIEQYRGR</sequence>
<evidence type="ECO:0000313" key="2">
    <source>
        <dbReference type="Proteomes" id="UP000789901"/>
    </source>
</evidence>
<accession>A0ABN7W947</accession>
<comment type="caution">
    <text evidence="1">The sequence shown here is derived from an EMBL/GenBank/DDBJ whole genome shotgun (WGS) entry which is preliminary data.</text>
</comment>
<gene>
    <name evidence="1" type="ORF">GMARGA_LOCUS27957</name>
</gene>
<organism evidence="1 2">
    <name type="scientific">Gigaspora margarita</name>
    <dbReference type="NCBI Taxonomy" id="4874"/>
    <lineage>
        <taxon>Eukaryota</taxon>
        <taxon>Fungi</taxon>
        <taxon>Fungi incertae sedis</taxon>
        <taxon>Mucoromycota</taxon>
        <taxon>Glomeromycotina</taxon>
        <taxon>Glomeromycetes</taxon>
        <taxon>Diversisporales</taxon>
        <taxon>Gigasporaceae</taxon>
        <taxon>Gigaspora</taxon>
    </lineage>
</organism>
<dbReference type="EMBL" id="CAJVQB010034992">
    <property type="protein sequence ID" value="CAG8821949.1"/>
    <property type="molecule type" value="Genomic_DNA"/>
</dbReference>